<keyword evidence="2" id="KW-1185">Reference proteome</keyword>
<protein>
    <submittedName>
        <fullName evidence="1">Uncharacterized protein</fullName>
    </submittedName>
</protein>
<comment type="caution">
    <text evidence="1">The sequence shown here is derived from an EMBL/GenBank/DDBJ whole genome shotgun (WGS) entry which is preliminary data.</text>
</comment>
<feature type="non-terminal residue" evidence="1">
    <location>
        <position position="1"/>
    </location>
</feature>
<reference evidence="1 2" key="1">
    <citation type="journal article" date="2021" name="Hortic Res">
        <title>The domestication of Cucurbita argyrosperma as revealed by the genome of its wild relative.</title>
        <authorList>
            <person name="Barrera-Redondo J."/>
            <person name="Sanchez-de la Vega G."/>
            <person name="Aguirre-Liguori J.A."/>
            <person name="Castellanos-Morales G."/>
            <person name="Gutierrez-Guerrero Y.T."/>
            <person name="Aguirre-Dugua X."/>
            <person name="Aguirre-Planter E."/>
            <person name="Tenaillon M.I."/>
            <person name="Lira-Saade R."/>
            <person name="Eguiarte L.E."/>
        </authorList>
    </citation>
    <scope>NUCLEOTIDE SEQUENCE [LARGE SCALE GENOMIC DNA]</scope>
    <source>
        <strain evidence="1">JBR-2021</strain>
    </source>
</reference>
<accession>A0AAV6MZP1</accession>
<evidence type="ECO:0000313" key="2">
    <source>
        <dbReference type="Proteomes" id="UP000685013"/>
    </source>
</evidence>
<dbReference type="AlphaFoldDB" id="A0AAV6MZP1"/>
<name>A0AAV6MZP1_9ROSI</name>
<evidence type="ECO:0000313" key="1">
    <source>
        <dbReference type="EMBL" id="KAG6589988.1"/>
    </source>
</evidence>
<gene>
    <name evidence="1" type="ORF">SDJN03_15411</name>
</gene>
<dbReference type="EMBL" id="JAGKQH010000010">
    <property type="protein sequence ID" value="KAG6589988.1"/>
    <property type="molecule type" value="Genomic_DNA"/>
</dbReference>
<organism evidence="1 2">
    <name type="scientific">Cucurbita argyrosperma subsp. sororia</name>
    <dbReference type="NCBI Taxonomy" id="37648"/>
    <lineage>
        <taxon>Eukaryota</taxon>
        <taxon>Viridiplantae</taxon>
        <taxon>Streptophyta</taxon>
        <taxon>Embryophyta</taxon>
        <taxon>Tracheophyta</taxon>
        <taxon>Spermatophyta</taxon>
        <taxon>Magnoliopsida</taxon>
        <taxon>eudicotyledons</taxon>
        <taxon>Gunneridae</taxon>
        <taxon>Pentapetalae</taxon>
        <taxon>rosids</taxon>
        <taxon>fabids</taxon>
        <taxon>Cucurbitales</taxon>
        <taxon>Cucurbitaceae</taxon>
        <taxon>Cucurbiteae</taxon>
        <taxon>Cucurbita</taxon>
    </lineage>
</organism>
<dbReference type="Proteomes" id="UP000685013">
    <property type="component" value="Chromosome 10"/>
</dbReference>
<proteinExistence type="predicted"/>
<sequence length="126" mass="14396">MISLLLFRTKALSSTQSLCSKEDILGRRELVPGSQYMVISSVQQCHFPDMAEKLCVCLDTKNLIYISIDSHSLAVLISIYPILCLWRHHFSLYYYIHVGLSANGNAKKRSLSPPFSSLELFLWRDL</sequence>